<protein>
    <submittedName>
        <fullName evidence="1">Uncharacterized protein</fullName>
    </submittedName>
</protein>
<reference evidence="1 2" key="1">
    <citation type="journal article" date="2019" name="Nat. Med.">
        <title>A library of human gut bacterial isolates paired with longitudinal multiomics data enables mechanistic microbiome research.</title>
        <authorList>
            <person name="Poyet M."/>
            <person name="Groussin M."/>
            <person name="Gibbons S.M."/>
            <person name="Avila-Pacheco J."/>
            <person name="Jiang X."/>
            <person name="Kearney S.M."/>
            <person name="Perrotta A.R."/>
            <person name="Berdy B."/>
            <person name="Zhao S."/>
            <person name="Lieberman T.D."/>
            <person name="Swanson P.K."/>
            <person name="Smith M."/>
            <person name="Roesemann S."/>
            <person name="Alexander J.E."/>
            <person name="Rich S.A."/>
            <person name="Livny J."/>
            <person name="Vlamakis H."/>
            <person name="Clish C."/>
            <person name="Bullock K."/>
            <person name="Deik A."/>
            <person name="Scott J."/>
            <person name="Pierce K.A."/>
            <person name="Xavier R.J."/>
            <person name="Alm E.J."/>
        </authorList>
    </citation>
    <scope>NUCLEOTIDE SEQUENCE [LARGE SCALE GENOMIC DNA]</scope>
    <source>
        <strain evidence="1 2">BIOML-A2</strain>
    </source>
</reference>
<organism evidence="1 2">
    <name type="scientific">Flavonifractor plautii</name>
    <name type="common">Fusobacterium plautii</name>
    <dbReference type="NCBI Taxonomy" id="292800"/>
    <lineage>
        <taxon>Bacteria</taxon>
        <taxon>Bacillati</taxon>
        <taxon>Bacillota</taxon>
        <taxon>Clostridia</taxon>
        <taxon>Eubacteriales</taxon>
        <taxon>Oscillospiraceae</taxon>
        <taxon>Flavonifractor</taxon>
    </lineage>
</organism>
<evidence type="ECO:0000313" key="1">
    <source>
        <dbReference type="EMBL" id="MSB21408.1"/>
    </source>
</evidence>
<name>A0A6I2R405_FLAPL</name>
<comment type="caution">
    <text evidence="1">The sequence shown here is derived from an EMBL/GenBank/DDBJ whole genome shotgun (WGS) entry which is preliminary data.</text>
</comment>
<dbReference type="EMBL" id="WKPR01000022">
    <property type="protein sequence ID" value="MSB21408.1"/>
    <property type="molecule type" value="Genomic_DNA"/>
</dbReference>
<proteinExistence type="predicted"/>
<dbReference type="Proteomes" id="UP000434475">
    <property type="component" value="Unassembled WGS sequence"/>
</dbReference>
<dbReference type="AlphaFoldDB" id="A0A6I2R405"/>
<accession>A0A6I2R405</accession>
<gene>
    <name evidence="1" type="ORF">GKE97_18090</name>
</gene>
<dbReference type="RefSeq" id="WP_172697938.1">
    <property type="nucleotide sequence ID" value="NZ_WKPR01000022.1"/>
</dbReference>
<evidence type="ECO:0000313" key="2">
    <source>
        <dbReference type="Proteomes" id="UP000434475"/>
    </source>
</evidence>
<sequence length="235" mass="26540">MKEEVVIYKASEYVGKVGVSVHLGRREKARQQAKTLLVLYRLQSRYTSQRITNARESLRSVIRGQKKLKSAGITIPLVDDRKKKLQKDLQVAESELALLGEQIFETLDLWESLGATMEDLCNLCNCDLTQVLAKLDTPEMPFSQITCVYNLDYKNPHDKGWLEDEVDAPFTHALKAYLLDRMLHTEKGRAAAREAMEAVFPEIMENALTIVTDADGVQRLIDKDGVEIATLDEGD</sequence>